<evidence type="ECO:0000313" key="2">
    <source>
        <dbReference type="Proteomes" id="UP000077275"/>
    </source>
</evidence>
<reference evidence="1 2" key="1">
    <citation type="submission" date="2016-04" db="EMBL/GenBank/DDBJ databases">
        <title>Genome sequence of Methanobrevibacter cuticularis DSM 11139.</title>
        <authorList>
            <person name="Poehlein A."/>
            <person name="Seedorf H."/>
            <person name="Daniel R."/>
        </authorList>
    </citation>
    <scope>NUCLEOTIDE SEQUENCE [LARGE SCALE GENOMIC DNA]</scope>
    <source>
        <strain evidence="1 2">DSM 11139</strain>
    </source>
</reference>
<accession>A0A166EKW3</accession>
<keyword evidence="2" id="KW-1185">Reference proteome</keyword>
<name>A0A166EKW3_9EURY</name>
<dbReference type="PATRIC" id="fig|47311.3.peg.711"/>
<evidence type="ECO:0000313" key="1">
    <source>
        <dbReference type="EMBL" id="KZX16769.1"/>
    </source>
</evidence>
<sequence>MNIGEIIEKFEELADPEQIEGMARFGINPKNTYALRMPVIKKIAKEAGKSHELAIKLWEIDTRETRIMASLVDIPKEVTSKQMDQWVNEFDYWEICDQCCINLFRKTEFAYTKVFEWTKNDKEFVKRAGFVLIAVLAVHDKKADDDVFIELLPIIKRESTDGRKLVKKAVNWALRQIGKRNLNLNKIAIDFAIEIDKIDSKSAHWIAKDVIRELTSDKVQKRLKMRKNR</sequence>
<dbReference type="RefSeq" id="WP_067258839.1">
    <property type="nucleotide sequence ID" value="NZ_LWMW01000087.1"/>
</dbReference>
<dbReference type="AlphaFoldDB" id="A0A166EKW3"/>
<dbReference type="SUPFAM" id="SSF48371">
    <property type="entry name" value="ARM repeat"/>
    <property type="match status" value="1"/>
</dbReference>
<dbReference type="EMBL" id="LWMW01000087">
    <property type="protein sequence ID" value="KZX16769.1"/>
    <property type="molecule type" value="Genomic_DNA"/>
</dbReference>
<organism evidence="1 2">
    <name type="scientific">Methanobrevibacter cuticularis</name>
    <dbReference type="NCBI Taxonomy" id="47311"/>
    <lineage>
        <taxon>Archaea</taxon>
        <taxon>Methanobacteriati</taxon>
        <taxon>Methanobacteriota</taxon>
        <taxon>Methanomada group</taxon>
        <taxon>Methanobacteria</taxon>
        <taxon>Methanobacteriales</taxon>
        <taxon>Methanobacteriaceae</taxon>
        <taxon>Methanobrevibacter</taxon>
    </lineage>
</organism>
<dbReference type="Gene3D" id="1.25.10.90">
    <property type="match status" value="1"/>
</dbReference>
<dbReference type="OrthoDB" id="53307at2157"/>
<protein>
    <submittedName>
        <fullName evidence="1">DNA alkylation repair enzyme</fullName>
    </submittedName>
</protein>
<dbReference type="Proteomes" id="UP000077275">
    <property type="component" value="Unassembled WGS sequence"/>
</dbReference>
<dbReference type="STRING" id="47311.MBCUT_06330"/>
<dbReference type="CDD" id="cd06561">
    <property type="entry name" value="AlkD_like"/>
    <property type="match status" value="1"/>
</dbReference>
<dbReference type="InterPro" id="IPR016024">
    <property type="entry name" value="ARM-type_fold"/>
</dbReference>
<proteinExistence type="predicted"/>
<dbReference type="PANTHER" id="PTHR41291">
    <property type="entry name" value="DNA ALKYLATION REPAIR PROTEIN"/>
    <property type="match status" value="1"/>
</dbReference>
<gene>
    <name evidence="1" type="ORF">MBCUT_06330</name>
</gene>
<comment type="caution">
    <text evidence="1">The sequence shown here is derived from an EMBL/GenBank/DDBJ whole genome shotgun (WGS) entry which is preliminary data.</text>
</comment>
<dbReference type="InterPro" id="IPR014825">
    <property type="entry name" value="DNA_alkylation"/>
</dbReference>
<dbReference type="PANTHER" id="PTHR41291:SF1">
    <property type="entry name" value="DNA ALKYLATION REPAIR PROTEIN"/>
    <property type="match status" value="1"/>
</dbReference>
<dbReference type="Pfam" id="PF08713">
    <property type="entry name" value="DNA_alkylation"/>
    <property type="match status" value="1"/>
</dbReference>